<dbReference type="PROSITE" id="PS51192">
    <property type="entry name" value="HELICASE_ATP_BIND_1"/>
    <property type="match status" value="1"/>
</dbReference>
<keyword evidence="4" id="KW-1185">Reference proteome</keyword>
<sequence>MACAQTGSGKTAAFLLPILSQIFSEGPGEALNAAKASGQDNGKYGRRKHFPMSLILAPTRELALQIYDEARKFSYRSRVRPCVVYGGADIGQQIRDLERGCHMLVATPGRLVDMMERGKIGLDYCKSQICTGFGNFYTSDGYGGNYSHPQVDWWGN</sequence>
<evidence type="ECO:0000313" key="4">
    <source>
        <dbReference type="Proteomes" id="UP000504611"/>
    </source>
</evidence>
<dbReference type="Pfam" id="PF00270">
    <property type="entry name" value="DEAD"/>
    <property type="match status" value="1"/>
</dbReference>
<reference evidence="5" key="1">
    <citation type="submission" date="2025-08" db="UniProtKB">
        <authorList>
            <consortium name="RefSeq"/>
        </authorList>
    </citation>
    <scope>IDENTIFICATION</scope>
    <source>
        <tissue evidence="5">Muscle</tissue>
    </source>
</reference>
<dbReference type="AlphaFoldDB" id="A0A6I9PN01"/>
<organism evidence="4 5">
    <name type="scientific">Notothenia coriiceps</name>
    <name type="common">black rockcod</name>
    <dbReference type="NCBI Taxonomy" id="8208"/>
    <lineage>
        <taxon>Eukaryota</taxon>
        <taxon>Metazoa</taxon>
        <taxon>Chordata</taxon>
        <taxon>Craniata</taxon>
        <taxon>Vertebrata</taxon>
        <taxon>Euteleostomi</taxon>
        <taxon>Actinopterygii</taxon>
        <taxon>Neopterygii</taxon>
        <taxon>Teleostei</taxon>
        <taxon>Neoteleostei</taxon>
        <taxon>Acanthomorphata</taxon>
        <taxon>Eupercaria</taxon>
        <taxon>Perciformes</taxon>
        <taxon>Notothenioidei</taxon>
        <taxon>Nototheniidae</taxon>
        <taxon>Notothenia</taxon>
    </lineage>
</organism>
<evidence type="ECO:0000313" key="5">
    <source>
        <dbReference type="RefSeq" id="XP_010789030.1"/>
    </source>
</evidence>
<feature type="domain" description="Helicase ATP-binding" evidence="3">
    <location>
        <begin position="1"/>
        <end position="125"/>
    </location>
</feature>
<keyword evidence="1" id="KW-0378">Hydrolase</keyword>
<dbReference type="PANTHER" id="PTHR47958">
    <property type="entry name" value="ATP-DEPENDENT RNA HELICASE DBP3"/>
    <property type="match status" value="1"/>
</dbReference>
<keyword evidence="2" id="KW-0547">Nucleotide-binding</keyword>
<dbReference type="GO" id="GO:0003676">
    <property type="term" value="F:nucleic acid binding"/>
    <property type="evidence" value="ECO:0007669"/>
    <property type="project" value="InterPro"/>
</dbReference>
<evidence type="ECO:0000256" key="2">
    <source>
        <dbReference type="ARBA" id="ARBA00022806"/>
    </source>
</evidence>
<dbReference type="GO" id="GO:0016787">
    <property type="term" value="F:hydrolase activity"/>
    <property type="evidence" value="ECO:0007669"/>
    <property type="project" value="UniProtKB-KW"/>
</dbReference>
<keyword evidence="2" id="KW-0067">ATP-binding</keyword>
<evidence type="ECO:0000259" key="3">
    <source>
        <dbReference type="PROSITE" id="PS51192"/>
    </source>
</evidence>
<dbReference type="RefSeq" id="XP_010789030.1">
    <property type="nucleotide sequence ID" value="XM_010790728.1"/>
</dbReference>
<dbReference type="GeneID" id="104962296"/>
<proteinExistence type="predicted"/>
<dbReference type="Proteomes" id="UP000504611">
    <property type="component" value="Unplaced"/>
</dbReference>
<keyword evidence="2" id="KW-0347">Helicase</keyword>
<dbReference type="InterPro" id="IPR014001">
    <property type="entry name" value="Helicase_ATP-bd"/>
</dbReference>
<evidence type="ECO:0000256" key="1">
    <source>
        <dbReference type="ARBA" id="ARBA00022801"/>
    </source>
</evidence>
<dbReference type="KEGG" id="ncc:104962296"/>
<protein>
    <submittedName>
        <fullName evidence="5">ATP-dependent RNA helicase DDX3X-like</fullName>
    </submittedName>
</protein>
<dbReference type="InterPro" id="IPR027417">
    <property type="entry name" value="P-loop_NTPase"/>
</dbReference>
<dbReference type="GO" id="GO:0004386">
    <property type="term" value="F:helicase activity"/>
    <property type="evidence" value="ECO:0007669"/>
    <property type="project" value="UniProtKB-KW"/>
</dbReference>
<dbReference type="Gene3D" id="3.40.50.300">
    <property type="entry name" value="P-loop containing nucleotide triphosphate hydrolases"/>
    <property type="match status" value="1"/>
</dbReference>
<dbReference type="SMART" id="SM00487">
    <property type="entry name" value="DEXDc"/>
    <property type="match status" value="1"/>
</dbReference>
<name>A0A6I9PN01_9TELE</name>
<gene>
    <name evidence="5" type="primary">LOC104962296</name>
</gene>
<dbReference type="SUPFAM" id="SSF52540">
    <property type="entry name" value="P-loop containing nucleoside triphosphate hydrolases"/>
    <property type="match status" value="1"/>
</dbReference>
<dbReference type="GO" id="GO:0005524">
    <property type="term" value="F:ATP binding"/>
    <property type="evidence" value="ECO:0007669"/>
    <property type="project" value="InterPro"/>
</dbReference>
<dbReference type="OrthoDB" id="196131at2759"/>
<accession>A0A6I9PN01</accession>
<dbReference type="InterPro" id="IPR011545">
    <property type="entry name" value="DEAD/DEAH_box_helicase_dom"/>
</dbReference>